<dbReference type="Pfam" id="PF12784">
    <property type="entry name" value="PDDEXK_2"/>
    <property type="match status" value="1"/>
</dbReference>
<dbReference type="PANTHER" id="PTHR41317">
    <property type="entry name" value="PD-(D_E)XK NUCLEASE FAMILY TRANSPOSASE"/>
    <property type="match status" value="1"/>
</dbReference>
<evidence type="ECO:0008006" key="5">
    <source>
        <dbReference type="Google" id="ProtNLM"/>
    </source>
</evidence>
<evidence type="ECO:0000313" key="3">
    <source>
        <dbReference type="Proteomes" id="UP000013877"/>
    </source>
</evidence>
<dbReference type="OrthoDB" id="1097360at2"/>
<proteinExistence type="predicted"/>
<evidence type="ECO:0000313" key="4">
    <source>
        <dbReference type="Proteomes" id="UP000014158"/>
    </source>
</evidence>
<accession>R2PDU1</accession>
<evidence type="ECO:0000313" key="2">
    <source>
        <dbReference type="EMBL" id="EOT77695.1"/>
    </source>
</evidence>
<name>R2PDU1_9ENTE</name>
<dbReference type="eggNOG" id="COG5464">
    <property type="taxonomic scope" value="Bacteria"/>
</dbReference>
<dbReference type="InterPro" id="IPR010106">
    <property type="entry name" value="RpnA"/>
</dbReference>
<dbReference type="PATRIC" id="fig|1158602.3.peg.723"/>
<dbReference type="EMBL" id="AJAL01000001">
    <property type="protein sequence ID" value="EOH82467.1"/>
    <property type="molecule type" value="Genomic_DNA"/>
</dbReference>
<organism evidence="1 3">
    <name type="scientific">Enterococcus raffinosus ATCC 49464</name>
    <dbReference type="NCBI Taxonomy" id="1158602"/>
    <lineage>
        <taxon>Bacteria</taxon>
        <taxon>Bacillati</taxon>
        <taxon>Bacillota</taxon>
        <taxon>Bacilli</taxon>
        <taxon>Lactobacillales</taxon>
        <taxon>Enterococcaceae</taxon>
        <taxon>Enterococcus</taxon>
    </lineage>
</organism>
<dbReference type="RefSeq" id="WP_010744041.1">
    <property type="nucleotide sequence ID" value="NZ_ASWF01000002.1"/>
</dbReference>
<evidence type="ECO:0000313" key="1">
    <source>
        <dbReference type="EMBL" id="EOH82467.1"/>
    </source>
</evidence>
<dbReference type="AlphaFoldDB" id="R2PDU1"/>
<gene>
    <name evidence="2" type="ORF">I590_01231</name>
    <name evidence="1" type="ORF">UAK_00704</name>
</gene>
<reference evidence="2 4" key="2">
    <citation type="submission" date="2013-03" db="EMBL/GenBank/DDBJ databases">
        <title>The Genome Sequence of Enterococcus raffinosus ATCC_49464 (PacBio/Illumina hybrid assembly).</title>
        <authorList>
            <consortium name="The Broad Institute Genomics Platform"/>
            <consortium name="The Broad Institute Genome Sequencing Center for Infectious Disease"/>
            <person name="Earl A."/>
            <person name="Russ C."/>
            <person name="Gilmore M."/>
            <person name="Surin D."/>
            <person name="Walker B."/>
            <person name="Young S."/>
            <person name="Zeng Q."/>
            <person name="Gargeya S."/>
            <person name="Fitzgerald M."/>
            <person name="Haas B."/>
            <person name="Abouelleil A."/>
            <person name="Allen A.W."/>
            <person name="Alvarado L."/>
            <person name="Arachchi H.M."/>
            <person name="Berlin A.M."/>
            <person name="Chapman S.B."/>
            <person name="Gainer-Dewar J."/>
            <person name="Goldberg J."/>
            <person name="Griggs A."/>
            <person name="Gujja S."/>
            <person name="Hansen M."/>
            <person name="Howarth C."/>
            <person name="Imamovic A."/>
            <person name="Ireland A."/>
            <person name="Larimer J."/>
            <person name="McCowan C."/>
            <person name="Murphy C."/>
            <person name="Pearson M."/>
            <person name="Poon T.W."/>
            <person name="Priest M."/>
            <person name="Roberts A."/>
            <person name="Saif S."/>
            <person name="Shea T."/>
            <person name="Sisk P."/>
            <person name="Sykes S."/>
            <person name="Wortman J."/>
            <person name="Nusbaum C."/>
            <person name="Birren B."/>
        </authorList>
    </citation>
    <scope>NUCLEOTIDE SEQUENCE [LARGE SCALE GENOMIC DNA]</scope>
    <source>
        <strain evidence="2 4">ATCC 49464</strain>
    </source>
</reference>
<sequence>MQKYLPTNDLLFKKMLTSEDSPHILKAFVKDLLGIEFKTMKPKETYHIDSYKKSYEETDIFRTEVDILAIADDGSHTTIECQIQSHAFFHERSVFYLSEAFRSPFGNQEATEVEKKNNFSSLRPAYGINIIDFHLFDKQEQALQLFRLLNEETYRPFLNKDNKELLMLCFLSLKNPHIDKQSAGYHWQYFLKTGETKNDAPDYIQEAKRKTDFLTLESEEKEMIMKINKSKAIHDAVFATAIEEAKEKGLEQGIEQGREEERQILAAKLLKTGLSLEQVCEVTGLSIDFLIKLKSE</sequence>
<reference evidence="1 3" key="1">
    <citation type="submission" date="2013-02" db="EMBL/GenBank/DDBJ databases">
        <title>The Genome Sequence of Enterococcus raffinosus ATCC_49464.</title>
        <authorList>
            <consortium name="The Broad Institute Genome Sequencing Platform"/>
            <consortium name="The Broad Institute Genome Sequencing Center for Infectious Disease"/>
            <person name="Earl A.M."/>
            <person name="Gilmore M.S."/>
            <person name="Lebreton F."/>
            <person name="Walker B."/>
            <person name="Young S.K."/>
            <person name="Zeng Q."/>
            <person name="Gargeya S."/>
            <person name="Fitzgerald M."/>
            <person name="Haas B."/>
            <person name="Abouelleil A."/>
            <person name="Alvarado L."/>
            <person name="Arachchi H.M."/>
            <person name="Berlin A.M."/>
            <person name="Chapman S.B."/>
            <person name="Dewar J."/>
            <person name="Goldberg J."/>
            <person name="Griggs A."/>
            <person name="Gujja S."/>
            <person name="Hansen M."/>
            <person name="Howarth C."/>
            <person name="Imamovic A."/>
            <person name="Larimer J."/>
            <person name="McCowan C."/>
            <person name="Murphy C."/>
            <person name="Neiman D."/>
            <person name="Pearson M."/>
            <person name="Priest M."/>
            <person name="Roberts A."/>
            <person name="Saif S."/>
            <person name="Shea T."/>
            <person name="Sisk P."/>
            <person name="Sykes S."/>
            <person name="Wortman J."/>
            <person name="Nusbaum C."/>
            <person name="Birren B."/>
        </authorList>
    </citation>
    <scope>NUCLEOTIDE SEQUENCE [LARGE SCALE GENOMIC DNA]</scope>
    <source>
        <strain evidence="1 3">ATCC 49464</strain>
    </source>
</reference>
<dbReference type="HOGENOM" id="CLU_063842_0_0_9"/>
<comment type="caution">
    <text evidence="1">The sequence shown here is derived from an EMBL/GenBank/DDBJ whole genome shotgun (WGS) entry which is preliminary data.</text>
</comment>
<keyword evidence="4" id="KW-1185">Reference proteome</keyword>
<dbReference type="Proteomes" id="UP000014158">
    <property type="component" value="Unassembled WGS sequence"/>
</dbReference>
<dbReference type="Proteomes" id="UP000013877">
    <property type="component" value="Unassembled WGS sequence"/>
</dbReference>
<dbReference type="NCBIfam" id="TIGR01784">
    <property type="entry name" value="T_den_put_tspse"/>
    <property type="match status" value="1"/>
</dbReference>
<protein>
    <recommendedName>
        <fullName evidence="5">Transposase (putative) YhgA-like domain-containing protein</fullName>
    </recommendedName>
</protein>
<dbReference type="EMBL" id="ASWF01000002">
    <property type="protein sequence ID" value="EOT77695.1"/>
    <property type="molecule type" value="Genomic_DNA"/>
</dbReference>
<dbReference type="PANTHER" id="PTHR41317:SF1">
    <property type="entry name" value="PD-(D_E)XK NUCLEASE FAMILY TRANSPOSASE"/>
    <property type="match status" value="1"/>
</dbReference>